<dbReference type="PANTHER" id="PTHR43537:SF24">
    <property type="entry name" value="GLUCONATE OPERON TRANSCRIPTIONAL REPRESSOR"/>
    <property type="match status" value="1"/>
</dbReference>
<feature type="domain" description="HTH gntR-type" evidence="4">
    <location>
        <begin position="6"/>
        <end position="73"/>
    </location>
</feature>
<dbReference type="CDD" id="cd07377">
    <property type="entry name" value="WHTH_GntR"/>
    <property type="match status" value="1"/>
</dbReference>
<comment type="caution">
    <text evidence="5">The sequence shown here is derived from an EMBL/GenBank/DDBJ whole genome shotgun (WGS) entry which is preliminary data.</text>
</comment>
<dbReference type="Pfam" id="PF00392">
    <property type="entry name" value="GntR"/>
    <property type="match status" value="1"/>
</dbReference>
<dbReference type="InterPro" id="IPR011711">
    <property type="entry name" value="GntR_C"/>
</dbReference>
<evidence type="ECO:0000259" key="4">
    <source>
        <dbReference type="PROSITE" id="PS50949"/>
    </source>
</evidence>
<keyword evidence="6" id="KW-1185">Reference proteome</keyword>
<dbReference type="STRING" id="1462526.BN990_02820"/>
<dbReference type="SUPFAM" id="SSF46785">
    <property type="entry name" value="Winged helix' DNA-binding domain"/>
    <property type="match status" value="1"/>
</dbReference>
<gene>
    <name evidence="5" type="ORF">BN990_02820</name>
</gene>
<keyword evidence="2 5" id="KW-0238">DNA-binding</keyword>
<dbReference type="InterPro" id="IPR036390">
    <property type="entry name" value="WH_DNA-bd_sf"/>
</dbReference>
<dbReference type="PANTHER" id="PTHR43537">
    <property type="entry name" value="TRANSCRIPTIONAL REGULATOR, GNTR FAMILY"/>
    <property type="match status" value="1"/>
</dbReference>
<sequence>MENKTITKKQKAYDYMKSRIIEGHYAPGQRIVINQLVKELSTSAIPIREAVRQLEAEGLIDYQNNIGPVVTPIDKSEYLDTISVLAVMEGYATALSSQHEFSQVKIIELTTKNQQMKEAIEAFDLQSFGQLNREFHELIYSQCENTFLVEEIRKSWRKLDSIRRTGSAFHPKRAFASIQEHQQLIDLLSKNADFELIEKAARTHKLNTKEAFNNQNTQIRSEGFK</sequence>
<dbReference type="RefSeq" id="WP_021291952.1">
    <property type="nucleotide sequence ID" value="NZ_BNER01000004.1"/>
</dbReference>
<proteinExistence type="predicted"/>
<protein>
    <submittedName>
        <fullName evidence="5">DNA-binding transcriptional regulator CsiR</fullName>
    </submittedName>
</protein>
<evidence type="ECO:0000256" key="3">
    <source>
        <dbReference type="ARBA" id="ARBA00023163"/>
    </source>
</evidence>
<dbReference type="GO" id="GO:0003677">
    <property type="term" value="F:DNA binding"/>
    <property type="evidence" value="ECO:0007669"/>
    <property type="project" value="UniProtKB-KW"/>
</dbReference>
<dbReference type="PROSITE" id="PS50949">
    <property type="entry name" value="HTH_GNTR"/>
    <property type="match status" value="1"/>
</dbReference>
<organism evidence="5 6">
    <name type="scientific">Virgibacillus massiliensis</name>
    <dbReference type="NCBI Taxonomy" id="1462526"/>
    <lineage>
        <taxon>Bacteria</taxon>
        <taxon>Bacillati</taxon>
        <taxon>Bacillota</taxon>
        <taxon>Bacilli</taxon>
        <taxon>Bacillales</taxon>
        <taxon>Bacillaceae</taxon>
        <taxon>Virgibacillus</taxon>
    </lineage>
</organism>
<dbReference type="Proteomes" id="UP000028875">
    <property type="component" value="Unassembled WGS sequence"/>
</dbReference>
<name>A0A024QE97_9BACI</name>
<dbReference type="SMART" id="SM00895">
    <property type="entry name" value="FCD"/>
    <property type="match status" value="1"/>
</dbReference>
<dbReference type="InterPro" id="IPR036388">
    <property type="entry name" value="WH-like_DNA-bd_sf"/>
</dbReference>
<evidence type="ECO:0000256" key="1">
    <source>
        <dbReference type="ARBA" id="ARBA00023015"/>
    </source>
</evidence>
<dbReference type="Pfam" id="PF07729">
    <property type="entry name" value="FCD"/>
    <property type="match status" value="1"/>
</dbReference>
<reference evidence="6" key="2">
    <citation type="submission" date="2014-05" db="EMBL/GenBank/DDBJ databases">
        <title>Draft genome sequence of Virgibacillus massiliensis Vm-5.</title>
        <authorList>
            <person name="Khelaifia S."/>
            <person name="Croce O."/>
            <person name="Lagier J.C."/>
            <person name="Raoult D."/>
        </authorList>
    </citation>
    <scope>NUCLEOTIDE SEQUENCE [LARGE SCALE GENOMIC DNA]</scope>
    <source>
        <strain evidence="6">Vm-5</strain>
    </source>
</reference>
<keyword evidence="3" id="KW-0804">Transcription</keyword>
<evidence type="ECO:0000313" key="5">
    <source>
        <dbReference type="EMBL" id="CDQ40495.1"/>
    </source>
</evidence>
<dbReference type="Gene3D" id="1.10.10.10">
    <property type="entry name" value="Winged helix-like DNA-binding domain superfamily/Winged helix DNA-binding domain"/>
    <property type="match status" value="1"/>
</dbReference>
<dbReference type="InterPro" id="IPR008920">
    <property type="entry name" value="TF_FadR/GntR_C"/>
</dbReference>
<dbReference type="AlphaFoldDB" id="A0A024QE97"/>
<dbReference type="GO" id="GO:0003700">
    <property type="term" value="F:DNA-binding transcription factor activity"/>
    <property type="evidence" value="ECO:0007669"/>
    <property type="project" value="InterPro"/>
</dbReference>
<keyword evidence="1" id="KW-0805">Transcription regulation</keyword>
<evidence type="ECO:0000256" key="2">
    <source>
        <dbReference type="ARBA" id="ARBA00023125"/>
    </source>
</evidence>
<dbReference type="OrthoDB" id="114741at2"/>
<dbReference type="SUPFAM" id="SSF48008">
    <property type="entry name" value="GntR ligand-binding domain-like"/>
    <property type="match status" value="1"/>
</dbReference>
<accession>A0A024QE97</accession>
<dbReference type="Gene3D" id="1.20.120.530">
    <property type="entry name" value="GntR ligand-binding domain-like"/>
    <property type="match status" value="1"/>
</dbReference>
<reference evidence="5 6" key="1">
    <citation type="submission" date="2014-03" db="EMBL/GenBank/DDBJ databases">
        <authorList>
            <person name="Urmite Genomes U."/>
        </authorList>
    </citation>
    <scope>NUCLEOTIDE SEQUENCE [LARGE SCALE GENOMIC DNA]</scope>
    <source>
        <strain evidence="5 6">Vm-5</strain>
    </source>
</reference>
<dbReference type="EMBL" id="CCDP010000002">
    <property type="protein sequence ID" value="CDQ40495.1"/>
    <property type="molecule type" value="Genomic_DNA"/>
</dbReference>
<evidence type="ECO:0000313" key="6">
    <source>
        <dbReference type="Proteomes" id="UP000028875"/>
    </source>
</evidence>
<dbReference type="SMART" id="SM00345">
    <property type="entry name" value="HTH_GNTR"/>
    <property type="match status" value="1"/>
</dbReference>
<dbReference type="eggNOG" id="COG1802">
    <property type="taxonomic scope" value="Bacteria"/>
</dbReference>
<dbReference type="InterPro" id="IPR000524">
    <property type="entry name" value="Tscrpt_reg_HTH_GntR"/>
</dbReference>